<keyword evidence="8" id="KW-0406">Ion transport</keyword>
<dbReference type="InterPro" id="IPR006202">
    <property type="entry name" value="Neur_chan_lig-bd"/>
</dbReference>
<feature type="signal peptide" evidence="13">
    <location>
        <begin position="1"/>
        <end position="22"/>
    </location>
</feature>
<evidence type="ECO:0000256" key="9">
    <source>
        <dbReference type="ARBA" id="ARBA00023136"/>
    </source>
</evidence>
<gene>
    <name evidence="15" type="ORF">BRAFLDRAFT_89803</name>
</gene>
<keyword evidence="7 12" id="KW-1133">Transmembrane helix</keyword>
<dbReference type="InterPro" id="IPR001304">
    <property type="entry name" value="C-type_lectin-like"/>
</dbReference>
<dbReference type="PRINTS" id="PR00253">
    <property type="entry name" value="GABAARECEPTR"/>
</dbReference>
<evidence type="ECO:0000256" key="2">
    <source>
        <dbReference type="ARBA" id="ARBA00004236"/>
    </source>
</evidence>
<dbReference type="InterPro" id="IPR036734">
    <property type="entry name" value="Neur_chan_lig-bd_sf"/>
</dbReference>
<keyword evidence="10" id="KW-0407">Ion channel</keyword>
<dbReference type="InterPro" id="IPR036719">
    <property type="entry name" value="Neuro-gated_channel_TM_sf"/>
</dbReference>
<dbReference type="Gene3D" id="3.10.100.10">
    <property type="entry name" value="Mannose-Binding Protein A, subunit A"/>
    <property type="match status" value="1"/>
</dbReference>
<dbReference type="InterPro" id="IPR006028">
    <property type="entry name" value="GABAA/Glycine_rcpt"/>
</dbReference>
<dbReference type="InterPro" id="IPR016187">
    <property type="entry name" value="CTDL_fold"/>
</dbReference>
<feature type="transmembrane region" description="Helical" evidence="12">
    <location>
        <begin position="574"/>
        <end position="592"/>
    </location>
</feature>
<dbReference type="AlphaFoldDB" id="C3ZRI0"/>
<dbReference type="Gene3D" id="2.70.170.10">
    <property type="entry name" value="Neurotransmitter-gated ion-channel ligand-binding domain"/>
    <property type="match status" value="1"/>
</dbReference>
<protein>
    <recommendedName>
        <fullName evidence="14">C-type lectin domain-containing protein</fullName>
    </recommendedName>
</protein>
<dbReference type="GO" id="GO:0004888">
    <property type="term" value="F:transmembrane signaling receptor activity"/>
    <property type="evidence" value="ECO:0007669"/>
    <property type="project" value="InterPro"/>
</dbReference>
<proteinExistence type="predicted"/>
<dbReference type="eggNOG" id="KOG3642">
    <property type="taxonomic scope" value="Eukaryota"/>
</dbReference>
<feature type="chain" id="PRO_5002935147" description="C-type lectin domain-containing protein" evidence="13">
    <location>
        <begin position="23"/>
        <end position="692"/>
    </location>
</feature>
<dbReference type="InterPro" id="IPR006201">
    <property type="entry name" value="Neur_channel"/>
</dbReference>
<evidence type="ECO:0000256" key="8">
    <source>
        <dbReference type="ARBA" id="ARBA00023065"/>
    </source>
</evidence>
<dbReference type="GO" id="GO:0005230">
    <property type="term" value="F:extracellular ligand-gated monoatomic ion channel activity"/>
    <property type="evidence" value="ECO:0007669"/>
    <property type="project" value="InterPro"/>
</dbReference>
<dbReference type="SMART" id="SM00034">
    <property type="entry name" value="CLECT"/>
    <property type="match status" value="1"/>
</dbReference>
<dbReference type="GO" id="GO:0005886">
    <property type="term" value="C:plasma membrane"/>
    <property type="evidence" value="ECO:0007669"/>
    <property type="project" value="UniProtKB-SubCell"/>
</dbReference>
<name>C3ZRI0_BRAFL</name>
<sequence>MPLLLVLQGLLYFGCLLCGTVAQNSTVVMTVSSADQPCLPADGWDEYGSTSMYLLVQEAQTHEQAELTCLTKGGHLAMANDQDEFNLLMGFANDHFSSDIWMGTKKDEDAGEYKHCNNGSDPFLSWCCGEPNDSGACVRIKRGYGYADISCPSEYPFICECTWMIQESSFCYTPPTTTAPPTTTPPPTTTTPTPPQAVAGPFALGLIEVEDVDADWQEFLTWRSGESLPPGYDKNESPRTDGEWIDVQTTVHIKRVDWLSEKHANLSMTVEYNIAWIDERLSGAVSEGWMPLPPSLLWSPALRFGNKVRRAASITKPRVGSSGVAEEVNLSLKMWLHNSGFIVYQMTKVLKVRCNVDLHAYPFDDQECPVKLHAYNGVRFTLLSSAQSKRPPVTSDAGNVVSQFQLVGATLESTYSTFFRNNTDLVCPYFREACTYDVEHCLLSSLLNCSACGDCAKHVGTCGYDVDICGDPGPTINTYNTLTIRLKLSRRLWFYAFRTFVPTLMVTLLHKQNKQTSKLVFLSSPAINTYTTLTIRLKLSRRIWFYAFRTFVPTLMVVVLSWMAPWMGFETAAVIGRVSLGVSALLTIVMGADLKQPMEFESWEKQLAQPKVVIPRARFCRPSYLLEYLPPQPRPRTVRFRLPASGPGPPPPAGRPSPRPARLSRKLDRAARVLIPGLFLVFCVAFWLYYFL</sequence>
<feature type="transmembrane region" description="Helical" evidence="12">
    <location>
        <begin position="492"/>
        <end position="509"/>
    </location>
</feature>
<dbReference type="InterPro" id="IPR016186">
    <property type="entry name" value="C-type_lectin-like/link_sf"/>
</dbReference>
<keyword evidence="9 12" id="KW-0472">Membrane</keyword>
<evidence type="ECO:0000256" key="10">
    <source>
        <dbReference type="ARBA" id="ARBA00023303"/>
    </source>
</evidence>
<dbReference type="SUPFAM" id="SSF63712">
    <property type="entry name" value="Nicotinic receptor ligand binding domain-like"/>
    <property type="match status" value="1"/>
</dbReference>
<feature type="region of interest" description="Disordered" evidence="11">
    <location>
        <begin position="640"/>
        <end position="661"/>
    </location>
</feature>
<evidence type="ECO:0000256" key="13">
    <source>
        <dbReference type="SAM" id="SignalP"/>
    </source>
</evidence>
<evidence type="ECO:0000259" key="14">
    <source>
        <dbReference type="PROSITE" id="PS50041"/>
    </source>
</evidence>
<dbReference type="PROSITE" id="PS00236">
    <property type="entry name" value="NEUROTR_ION_CHANNEL"/>
    <property type="match status" value="1"/>
</dbReference>
<dbReference type="Pfam" id="PF00059">
    <property type="entry name" value="Lectin_C"/>
    <property type="match status" value="1"/>
</dbReference>
<evidence type="ECO:0000256" key="7">
    <source>
        <dbReference type="ARBA" id="ARBA00022989"/>
    </source>
</evidence>
<feature type="compositionally biased region" description="Pro residues" evidence="11">
    <location>
        <begin position="646"/>
        <end position="659"/>
    </location>
</feature>
<feature type="transmembrane region" description="Helical" evidence="12">
    <location>
        <begin position="670"/>
        <end position="690"/>
    </location>
</feature>
<dbReference type="Pfam" id="PF02931">
    <property type="entry name" value="Neur_chan_LBD"/>
    <property type="match status" value="1"/>
</dbReference>
<dbReference type="SUPFAM" id="SSF56436">
    <property type="entry name" value="C-type lectin-like"/>
    <property type="match status" value="1"/>
</dbReference>
<organism>
    <name type="scientific">Branchiostoma floridae</name>
    <name type="common">Florida lancelet</name>
    <name type="synonym">Amphioxus</name>
    <dbReference type="NCBI Taxonomy" id="7739"/>
    <lineage>
        <taxon>Eukaryota</taxon>
        <taxon>Metazoa</taxon>
        <taxon>Chordata</taxon>
        <taxon>Cephalochordata</taxon>
        <taxon>Leptocardii</taxon>
        <taxon>Amphioxiformes</taxon>
        <taxon>Branchiostomatidae</taxon>
        <taxon>Branchiostoma</taxon>
    </lineage>
</organism>
<dbReference type="EMBL" id="GG666666">
    <property type="protein sequence ID" value="EEN44780.1"/>
    <property type="molecule type" value="Genomic_DNA"/>
</dbReference>
<evidence type="ECO:0000256" key="3">
    <source>
        <dbReference type="ARBA" id="ARBA00022448"/>
    </source>
</evidence>
<dbReference type="CDD" id="cd00037">
    <property type="entry name" value="CLECT"/>
    <property type="match status" value="1"/>
</dbReference>
<evidence type="ECO:0000313" key="15">
    <source>
        <dbReference type="EMBL" id="EEN44780.1"/>
    </source>
</evidence>
<keyword evidence="5 12" id="KW-0812">Transmembrane</keyword>
<dbReference type="FunFam" id="2.70.170.10:FF:000073">
    <property type="entry name" value="Uncharacterized protein"/>
    <property type="match status" value="1"/>
</dbReference>
<dbReference type="Gene3D" id="1.20.58.390">
    <property type="entry name" value="Neurotransmitter-gated ion-channel transmembrane domain"/>
    <property type="match status" value="1"/>
</dbReference>
<keyword evidence="3" id="KW-0813">Transport</keyword>
<evidence type="ECO:0000256" key="12">
    <source>
        <dbReference type="SAM" id="Phobius"/>
    </source>
</evidence>
<dbReference type="PANTHER" id="PTHR18945">
    <property type="entry name" value="NEUROTRANSMITTER GATED ION CHANNEL"/>
    <property type="match status" value="1"/>
</dbReference>
<feature type="domain" description="C-type lectin" evidence="14">
    <location>
        <begin position="53"/>
        <end position="160"/>
    </location>
</feature>
<keyword evidence="4" id="KW-1003">Cell membrane</keyword>
<accession>C3ZRI0</accession>
<dbReference type="PROSITE" id="PS50041">
    <property type="entry name" value="C_TYPE_LECTIN_2"/>
    <property type="match status" value="1"/>
</dbReference>
<evidence type="ECO:0000256" key="1">
    <source>
        <dbReference type="ARBA" id="ARBA00004141"/>
    </source>
</evidence>
<evidence type="ECO:0000256" key="6">
    <source>
        <dbReference type="ARBA" id="ARBA00022729"/>
    </source>
</evidence>
<dbReference type="SUPFAM" id="SSF90112">
    <property type="entry name" value="Neurotransmitter-gated ion-channel transmembrane pore"/>
    <property type="match status" value="1"/>
</dbReference>
<dbReference type="InterPro" id="IPR018000">
    <property type="entry name" value="Neurotransmitter_ion_chnl_CS"/>
</dbReference>
<evidence type="ECO:0000256" key="11">
    <source>
        <dbReference type="SAM" id="MobiDB-lite"/>
    </source>
</evidence>
<reference evidence="15" key="1">
    <citation type="journal article" date="2008" name="Nature">
        <title>The amphioxus genome and the evolution of the chordate karyotype.</title>
        <authorList>
            <consortium name="US DOE Joint Genome Institute (JGI-PGF)"/>
            <person name="Putnam N.H."/>
            <person name="Butts T."/>
            <person name="Ferrier D.E.K."/>
            <person name="Furlong R.F."/>
            <person name="Hellsten U."/>
            <person name="Kawashima T."/>
            <person name="Robinson-Rechavi M."/>
            <person name="Shoguchi E."/>
            <person name="Terry A."/>
            <person name="Yu J.-K."/>
            <person name="Benito-Gutierrez E.L."/>
            <person name="Dubchak I."/>
            <person name="Garcia-Fernandez J."/>
            <person name="Gibson-Brown J.J."/>
            <person name="Grigoriev I.V."/>
            <person name="Horton A.C."/>
            <person name="de Jong P.J."/>
            <person name="Jurka J."/>
            <person name="Kapitonov V.V."/>
            <person name="Kohara Y."/>
            <person name="Kuroki Y."/>
            <person name="Lindquist E."/>
            <person name="Lucas S."/>
            <person name="Osoegawa K."/>
            <person name="Pennacchio L.A."/>
            <person name="Salamov A.A."/>
            <person name="Satou Y."/>
            <person name="Sauka-Spengler T."/>
            <person name="Schmutz J."/>
            <person name="Shin-I T."/>
            <person name="Toyoda A."/>
            <person name="Bronner-Fraser M."/>
            <person name="Fujiyama A."/>
            <person name="Holland L.Z."/>
            <person name="Holland P.W.H."/>
            <person name="Satoh N."/>
            <person name="Rokhsar D.S."/>
        </authorList>
    </citation>
    <scope>NUCLEOTIDE SEQUENCE [LARGE SCALE GENOMIC DNA]</scope>
    <source>
        <strain evidence="15">S238N-H82</strain>
        <tissue evidence="15">Testes</tissue>
    </source>
</reference>
<dbReference type="InParanoid" id="C3ZRI0"/>
<dbReference type="InterPro" id="IPR038050">
    <property type="entry name" value="Neuro_actylchol_rec"/>
</dbReference>
<evidence type="ECO:0000256" key="5">
    <source>
        <dbReference type="ARBA" id="ARBA00022692"/>
    </source>
</evidence>
<evidence type="ECO:0000256" key="4">
    <source>
        <dbReference type="ARBA" id="ARBA00022475"/>
    </source>
</evidence>
<dbReference type="STRING" id="7739.C3ZRI0"/>
<feature type="transmembrane region" description="Helical" evidence="12">
    <location>
        <begin position="543"/>
        <end position="562"/>
    </location>
</feature>
<keyword evidence="6 13" id="KW-0732">Signal</keyword>
<comment type="subcellular location">
    <subcellularLocation>
        <location evidence="2">Cell membrane</location>
    </subcellularLocation>
    <subcellularLocation>
        <location evidence="1">Membrane</location>
        <topology evidence="1">Multi-pass membrane protein</topology>
    </subcellularLocation>
</comment>